<proteinExistence type="predicted"/>
<sequence>MNLDADTNNDVYNESCLEIIRDNCEFHCVCFQNDTKHQSMKTRFDTLGLNLHIYEGVPHTDPRIIATDSRQISPVIQRLWSVTYGHLDMIQFFLNSGKQFGIFCEDDIVINRTLPMNLPHIMSECTEMGTECLLLGYMKTYKVEGWMSGHETIRAFPERPYTYHAYPKDQWGVHLYMLSRNGAKKILDTYAYSSSYADTNINDQTRPFSPDWTITKCPGLQRALISPMFACEDGRDSYDHYAHDGQYNFHMETFRYNYVPDLFI</sequence>
<evidence type="ECO:0008006" key="2">
    <source>
        <dbReference type="Google" id="ProtNLM"/>
    </source>
</evidence>
<name>A0A6C0IFI5_9ZZZZ</name>
<dbReference type="AlphaFoldDB" id="A0A6C0IFI5"/>
<reference evidence="1" key="1">
    <citation type="journal article" date="2020" name="Nature">
        <title>Giant virus diversity and host interactions through global metagenomics.</title>
        <authorList>
            <person name="Schulz F."/>
            <person name="Roux S."/>
            <person name="Paez-Espino D."/>
            <person name="Jungbluth S."/>
            <person name="Walsh D.A."/>
            <person name="Denef V.J."/>
            <person name="McMahon K.D."/>
            <person name="Konstantinidis K.T."/>
            <person name="Eloe-Fadrosh E.A."/>
            <person name="Kyrpides N.C."/>
            <person name="Woyke T."/>
        </authorList>
    </citation>
    <scope>NUCLEOTIDE SEQUENCE</scope>
    <source>
        <strain evidence="1">GVMAG-M-3300023184-68</strain>
    </source>
</reference>
<dbReference type="EMBL" id="MN740153">
    <property type="protein sequence ID" value="QHT90293.1"/>
    <property type="molecule type" value="Genomic_DNA"/>
</dbReference>
<evidence type="ECO:0000313" key="1">
    <source>
        <dbReference type="EMBL" id="QHT90293.1"/>
    </source>
</evidence>
<protein>
    <recommendedName>
        <fullName evidence="2">Glycosyltransferase</fullName>
    </recommendedName>
</protein>
<accession>A0A6C0IFI5</accession>
<organism evidence="1">
    <name type="scientific">viral metagenome</name>
    <dbReference type="NCBI Taxonomy" id="1070528"/>
    <lineage>
        <taxon>unclassified sequences</taxon>
        <taxon>metagenomes</taxon>
        <taxon>organismal metagenomes</taxon>
    </lineage>
</organism>